<dbReference type="Proteomes" id="UP000242715">
    <property type="component" value="Unassembled WGS sequence"/>
</dbReference>
<dbReference type="AlphaFoldDB" id="A0A2Z6LTA6"/>
<keyword evidence="3" id="KW-1185">Reference proteome</keyword>
<protein>
    <submittedName>
        <fullName evidence="2">Uncharacterized protein</fullName>
    </submittedName>
</protein>
<keyword evidence="1" id="KW-1133">Transmembrane helix</keyword>
<evidence type="ECO:0000313" key="2">
    <source>
        <dbReference type="EMBL" id="GAU19731.1"/>
    </source>
</evidence>
<feature type="transmembrane region" description="Helical" evidence="1">
    <location>
        <begin position="29"/>
        <end position="51"/>
    </location>
</feature>
<feature type="transmembrane region" description="Helical" evidence="1">
    <location>
        <begin position="58"/>
        <end position="81"/>
    </location>
</feature>
<reference evidence="3" key="1">
    <citation type="journal article" date="2017" name="Front. Plant Sci.">
        <title>Climate Clever Clovers: New Paradigm to Reduce the Environmental Footprint of Ruminants by Breeding Low Methanogenic Forages Utilizing Haplotype Variation.</title>
        <authorList>
            <person name="Kaur P."/>
            <person name="Appels R."/>
            <person name="Bayer P.E."/>
            <person name="Keeble-Gagnere G."/>
            <person name="Wang J."/>
            <person name="Hirakawa H."/>
            <person name="Shirasawa K."/>
            <person name="Vercoe P."/>
            <person name="Stefanova K."/>
            <person name="Durmic Z."/>
            <person name="Nichols P."/>
            <person name="Revell C."/>
            <person name="Isobe S.N."/>
            <person name="Edwards D."/>
            <person name="Erskine W."/>
        </authorList>
    </citation>
    <scope>NUCLEOTIDE SEQUENCE [LARGE SCALE GENOMIC DNA]</scope>
    <source>
        <strain evidence="3">cv. Daliak</strain>
    </source>
</reference>
<keyword evidence="1" id="KW-0812">Transmembrane</keyword>
<accession>A0A2Z6LTA6</accession>
<gene>
    <name evidence="2" type="ORF">TSUD_78570</name>
</gene>
<evidence type="ECO:0000313" key="3">
    <source>
        <dbReference type="Proteomes" id="UP000242715"/>
    </source>
</evidence>
<evidence type="ECO:0000256" key="1">
    <source>
        <dbReference type="SAM" id="Phobius"/>
    </source>
</evidence>
<proteinExistence type="predicted"/>
<name>A0A2Z6LTA6_TRISU</name>
<sequence>MVMTGGFSVAVVVLGWGFGVHTADLLLLWVMGVVVPVACCVFVVLFLVVFSAGLFLELLVQFCAAGADLGSVLVVSVLFLWPGRWFWCRGGGFDEECRGCGGVGSGVAVEWLMLSVMGCRRNVLTILVADCVPRLVDLGFLATVDSFILTRRDAVRFLMGRLILLRDRELEYSGVFVGLLDVFPGGLETEVSHPLGVVWS</sequence>
<dbReference type="EMBL" id="DF973203">
    <property type="protein sequence ID" value="GAU19731.1"/>
    <property type="molecule type" value="Genomic_DNA"/>
</dbReference>
<keyword evidence="1" id="KW-0472">Membrane</keyword>
<organism evidence="2 3">
    <name type="scientific">Trifolium subterraneum</name>
    <name type="common">Subterranean clover</name>
    <dbReference type="NCBI Taxonomy" id="3900"/>
    <lineage>
        <taxon>Eukaryota</taxon>
        <taxon>Viridiplantae</taxon>
        <taxon>Streptophyta</taxon>
        <taxon>Embryophyta</taxon>
        <taxon>Tracheophyta</taxon>
        <taxon>Spermatophyta</taxon>
        <taxon>Magnoliopsida</taxon>
        <taxon>eudicotyledons</taxon>
        <taxon>Gunneridae</taxon>
        <taxon>Pentapetalae</taxon>
        <taxon>rosids</taxon>
        <taxon>fabids</taxon>
        <taxon>Fabales</taxon>
        <taxon>Fabaceae</taxon>
        <taxon>Papilionoideae</taxon>
        <taxon>50 kb inversion clade</taxon>
        <taxon>NPAAA clade</taxon>
        <taxon>Hologalegina</taxon>
        <taxon>IRL clade</taxon>
        <taxon>Trifolieae</taxon>
        <taxon>Trifolium</taxon>
    </lineage>
</organism>